<reference evidence="2 3" key="1">
    <citation type="submission" date="2019-08" db="EMBL/GenBank/DDBJ databases">
        <title>In-depth cultivation of the pig gut microbiome towards novel bacterial diversity and tailored functional studies.</title>
        <authorList>
            <person name="Wylensek D."/>
            <person name="Hitch T.C.A."/>
            <person name="Clavel T."/>
        </authorList>
    </citation>
    <scope>NUCLEOTIDE SEQUENCE [LARGE SCALE GENOMIC DNA]</scope>
    <source>
        <strain evidence="2 3">WCA-693-APC-5D-A</strain>
    </source>
</reference>
<gene>
    <name evidence="2" type="ORF">FYJ84_06235</name>
</gene>
<name>A0A6I2UG49_9FIRM</name>
<dbReference type="Pfam" id="PF00535">
    <property type="entry name" value="Glycos_transf_2"/>
    <property type="match status" value="1"/>
</dbReference>
<evidence type="ECO:0000259" key="1">
    <source>
        <dbReference type="Pfam" id="PF00535"/>
    </source>
</evidence>
<dbReference type="Gene3D" id="3.90.550.10">
    <property type="entry name" value="Spore Coat Polysaccharide Biosynthesis Protein SpsA, Chain A"/>
    <property type="match status" value="1"/>
</dbReference>
<evidence type="ECO:0000313" key="2">
    <source>
        <dbReference type="EMBL" id="MSU08580.1"/>
    </source>
</evidence>
<dbReference type="AlphaFoldDB" id="A0A6I2UG49"/>
<proteinExistence type="predicted"/>
<protein>
    <submittedName>
        <fullName evidence="2">Glycosyltransferase family 2 protein</fullName>
    </submittedName>
</protein>
<feature type="domain" description="Glycosyltransferase 2-like" evidence="1">
    <location>
        <begin position="8"/>
        <end position="116"/>
    </location>
</feature>
<evidence type="ECO:0000313" key="3">
    <source>
        <dbReference type="Proteomes" id="UP000433181"/>
    </source>
</evidence>
<dbReference type="InterPro" id="IPR001173">
    <property type="entry name" value="Glyco_trans_2-like"/>
</dbReference>
<dbReference type="InterPro" id="IPR029044">
    <property type="entry name" value="Nucleotide-diphossugar_trans"/>
</dbReference>
<dbReference type="RefSeq" id="WP_154406746.1">
    <property type="nucleotide sequence ID" value="NZ_VUNR01000009.1"/>
</dbReference>
<organism evidence="2 3">
    <name type="scientific">Anaerovibrio slackiae</name>
    <dbReference type="NCBI Taxonomy" id="2652309"/>
    <lineage>
        <taxon>Bacteria</taxon>
        <taxon>Bacillati</taxon>
        <taxon>Bacillota</taxon>
        <taxon>Negativicutes</taxon>
        <taxon>Selenomonadales</taxon>
        <taxon>Selenomonadaceae</taxon>
        <taxon>Anaerovibrio</taxon>
    </lineage>
</organism>
<dbReference type="Proteomes" id="UP000433181">
    <property type="component" value="Unassembled WGS sequence"/>
</dbReference>
<comment type="caution">
    <text evidence="2">The sequence shown here is derived from an EMBL/GenBank/DDBJ whole genome shotgun (WGS) entry which is preliminary data.</text>
</comment>
<accession>A0A6I2UG49</accession>
<keyword evidence="2" id="KW-0808">Transferase</keyword>
<dbReference type="GeneID" id="96778512"/>
<dbReference type="SUPFAM" id="SSF53448">
    <property type="entry name" value="Nucleotide-diphospho-sugar transferases"/>
    <property type="match status" value="1"/>
</dbReference>
<dbReference type="GO" id="GO:0016758">
    <property type="term" value="F:hexosyltransferase activity"/>
    <property type="evidence" value="ECO:0007669"/>
    <property type="project" value="UniProtKB-ARBA"/>
</dbReference>
<sequence>MDSQPLVSICIPTYNRSEYLRLSLERYIREPEFLSGCVEIVISDNTSTDDTGVMVQGYINKYANIRYFRNSENIRDRNFPLALSRGRGKLHRLCNDTLQIQQGHLGELCRAVEKYQHEKPFLFFENGGMGQQEIACSSLDEYVKNISFFISWIGGFSLWHEDCIGLESDTADCGLSLWQVRKSCEMAGSRRSIIIRKLFCTVPQLKSKDVSYGIFKVFHGNMLAILRRYGGGGGIAEETLAWVEKDLLYRFFTQYLVLAECQADKNLVYGEQENLHMAIQRCYGAKDYYEDYLAFYKKELRKCKIEMLVKAIFHWEQNKNTKVFQWGKMIFRKLLAKN</sequence>
<keyword evidence="3" id="KW-1185">Reference proteome</keyword>
<dbReference type="EMBL" id="VUNR01000009">
    <property type="protein sequence ID" value="MSU08580.1"/>
    <property type="molecule type" value="Genomic_DNA"/>
</dbReference>
<dbReference type="PANTHER" id="PTHR22916">
    <property type="entry name" value="GLYCOSYLTRANSFERASE"/>
    <property type="match status" value="1"/>
</dbReference>
<dbReference type="PANTHER" id="PTHR22916:SF3">
    <property type="entry name" value="UDP-GLCNAC:BETAGAL BETA-1,3-N-ACETYLGLUCOSAMINYLTRANSFERASE-LIKE PROTEIN 1"/>
    <property type="match status" value="1"/>
</dbReference>